<dbReference type="EMBL" id="FN655194">
    <property type="protein sequence ID" value="CBY38351.1"/>
    <property type="molecule type" value="Genomic_DNA"/>
</dbReference>
<evidence type="ECO:0000313" key="1">
    <source>
        <dbReference type="EMBL" id="CBY38351.1"/>
    </source>
</evidence>
<organism evidence="1">
    <name type="scientific">Oikopleura dioica</name>
    <name type="common">Tunicate</name>
    <dbReference type="NCBI Taxonomy" id="34765"/>
    <lineage>
        <taxon>Eukaryota</taxon>
        <taxon>Metazoa</taxon>
        <taxon>Chordata</taxon>
        <taxon>Tunicata</taxon>
        <taxon>Appendicularia</taxon>
        <taxon>Copelata</taxon>
        <taxon>Oikopleuridae</taxon>
        <taxon>Oikopleura</taxon>
    </lineage>
</organism>
<protein>
    <submittedName>
        <fullName evidence="1">Uncharacterized protein</fullName>
    </submittedName>
</protein>
<proteinExistence type="predicted"/>
<dbReference type="AlphaFoldDB" id="E4YSB2"/>
<gene>
    <name evidence="1" type="ORF">GSOID_T00032279001</name>
</gene>
<dbReference type="Proteomes" id="UP000011014">
    <property type="component" value="Unassembled WGS sequence"/>
</dbReference>
<reference evidence="1" key="1">
    <citation type="journal article" date="2010" name="Science">
        <title>Plasticity of animal genome architecture unmasked by rapid evolution of a pelagic tunicate.</title>
        <authorList>
            <person name="Denoeud F."/>
            <person name="Henriet S."/>
            <person name="Mungpakdee S."/>
            <person name="Aury J.M."/>
            <person name="Da Silva C."/>
            <person name="Brinkmann H."/>
            <person name="Mikhaleva J."/>
            <person name="Olsen L.C."/>
            <person name="Jubin C."/>
            <person name="Canestro C."/>
            <person name="Bouquet J.M."/>
            <person name="Danks G."/>
            <person name="Poulain J."/>
            <person name="Campsteijn C."/>
            <person name="Adamski M."/>
            <person name="Cross I."/>
            <person name="Yadetie F."/>
            <person name="Muffato M."/>
            <person name="Louis A."/>
            <person name="Butcher S."/>
            <person name="Tsagkogeorga G."/>
            <person name="Konrad A."/>
            <person name="Singh S."/>
            <person name="Jensen M.F."/>
            <person name="Cong E.H."/>
            <person name="Eikeseth-Otteraa H."/>
            <person name="Noel B."/>
            <person name="Anthouard V."/>
            <person name="Porcel B.M."/>
            <person name="Kachouri-Lafond R."/>
            <person name="Nishino A."/>
            <person name="Ugolini M."/>
            <person name="Chourrout P."/>
            <person name="Nishida H."/>
            <person name="Aasland R."/>
            <person name="Huzurbazar S."/>
            <person name="Westhof E."/>
            <person name="Delsuc F."/>
            <person name="Lehrach H."/>
            <person name="Reinhardt R."/>
            <person name="Weissenbach J."/>
            <person name="Roy S.W."/>
            <person name="Artiguenave F."/>
            <person name="Postlethwait J.H."/>
            <person name="Manak J.R."/>
            <person name="Thompson E.M."/>
            <person name="Jaillon O."/>
            <person name="Du Pasquier L."/>
            <person name="Boudinot P."/>
            <person name="Liberles D.A."/>
            <person name="Volff J.N."/>
            <person name="Philippe H."/>
            <person name="Lenhard B."/>
            <person name="Roest Crollius H."/>
            <person name="Wincker P."/>
            <person name="Chourrout D."/>
        </authorList>
    </citation>
    <scope>NUCLEOTIDE SEQUENCE [LARGE SCALE GENOMIC DNA]</scope>
</reference>
<name>E4YSB2_OIKDI</name>
<sequence length="170" mass="18406">MGRSDCNAAARKAKKSITKLAGKSLSSKVSAGCAKAVQKTTELAEHFCKAFRDRGAGISVGAHFGRFKAHLELTTSPENVIVVRDRFGGQILRKTEQDGTHRMAAAAAGNTTREVNDPVSIQLEQLTVDDNRRANFEQRLATERRARRNSANIDDVSGYIVTPGAASYSQ</sequence>
<accession>E4YSB2</accession>